<protein>
    <submittedName>
        <fullName evidence="1">Uncharacterized protein</fullName>
    </submittedName>
</protein>
<comment type="caution">
    <text evidence="1">The sequence shown here is derived from an EMBL/GenBank/DDBJ whole genome shotgun (WGS) entry which is preliminary data.</text>
</comment>
<feature type="non-terminal residue" evidence="1">
    <location>
        <position position="83"/>
    </location>
</feature>
<dbReference type="Proteomes" id="UP001328107">
    <property type="component" value="Unassembled WGS sequence"/>
</dbReference>
<accession>A0AAN5DCS0</accession>
<evidence type="ECO:0000313" key="1">
    <source>
        <dbReference type="EMBL" id="GMR60724.1"/>
    </source>
</evidence>
<feature type="non-terminal residue" evidence="1">
    <location>
        <position position="1"/>
    </location>
</feature>
<evidence type="ECO:0000313" key="2">
    <source>
        <dbReference type="Proteomes" id="UP001328107"/>
    </source>
</evidence>
<sequence>LFRSQDLSWKERNGALAMLEEMFRVGDIEPEMADRIVRMGLRMVADHCTKTLLSTTLLRRMATCVQQGIVLREIALILDDDHF</sequence>
<proteinExistence type="predicted"/>
<dbReference type="EMBL" id="BTRK01000006">
    <property type="protein sequence ID" value="GMR60724.1"/>
    <property type="molecule type" value="Genomic_DNA"/>
</dbReference>
<dbReference type="AlphaFoldDB" id="A0AAN5DCS0"/>
<organism evidence="1 2">
    <name type="scientific">Pristionchus mayeri</name>
    <dbReference type="NCBI Taxonomy" id="1317129"/>
    <lineage>
        <taxon>Eukaryota</taxon>
        <taxon>Metazoa</taxon>
        <taxon>Ecdysozoa</taxon>
        <taxon>Nematoda</taxon>
        <taxon>Chromadorea</taxon>
        <taxon>Rhabditida</taxon>
        <taxon>Rhabditina</taxon>
        <taxon>Diplogasteromorpha</taxon>
        <taxon>Diplogasteroidea</taxon>
        <taxon>Neodiplogasteridae</taxon>
        <taxon>Pristionchus</taxon>
    </lineage>
</organism>
<name>A0AAN5DCS0_9BILA</name>
<gene>
    <name evidence="1" type="ORF">PMAYCL1PPCAC_30919</name>
</gene>
<keyword evidence="2" id="KW-1185">Reference proteome</keyword>
<reference evidence="2" key="1">
    <citation type="submission" date="2022-10" db="EMBL/GenBank/DDBJ databases">
        <title>Genome assembly of Pristionchus species.</title>
        <authorList>
            <person name="Yoshida K."/>
            <person name="Sommer R.J."/>
        </authorList>
    </citation>
    <scope>NUCLEOTIDE SEQUENCE [LARGE SCALE GENOMIC DNA]</scope>
    <source>
        <strain evidence="2">RS5460</strain>
    </source>
</reference>